<dbReference type="InterPro" id="IPR052184">
    <property type="entry name" value="SDR_enzymes"/>
</dbReference>
<gene>
    <name evidence="1" type="ORF">METZ01_LOCUS93625</name>
</gene>
<evidence type="ECO:0000313" key="1">
    <source>
        <dbReference type="EMBL" id="SVA40771.1"/>
    </source>
</evidence>
<dbReference type="PANTHER" id="PTHR45458">
    <property type="entry name" value="SHORT-CHAIN DEHYDROGENASE/REDUCTASE SDR"/>
    <property type="match status" value="1"/>
</dbReference>
<organism evidence="1">
    <name type="scientific">marine metagenome</name>
    <dbReference type="NCBI Taxonomy" id="408172"/>
    <lineage>
        <taxon>unclassified sequences</taxon>
        <taxon>metagenomes</taxon>
        <taxon>ecological metagenomes</taxon>
    </lineage>
</organism>
<dbReference type="InterPro" id="IPR002347">
    <property type="entry name" value="SDR_fam"/>
</dbReference>
<accession>A0A381VL48</accession>
<name>A0A381VL48_9ZZZZ</name>
<reference evidence="1" key="1">
    <citation type="submission" date="2018-05" db="EMBL/GenBank/DDBJ databases">
        <authorList>
            <person name="Lanie J.A."/>
            <person name="Ng W.-L."/>
            <person name="Kazmierczak K.M."/>
            <person name="Andrzejewski T.M."/>
            <person name="Davidsen T.M."/>
            <person name="Wayne K.J."/>
            <person name="Tettelin H."/>
            <person name="Glass J.I."/>
            <person name="Rusch D."/>
            <person name="Podicherti R."/>
            <person name="Tsui H.-C.T."/>
            <person name="Winkler M.E."/>
        </authorList>
    </citation>
    <scope>NUCLEOTIDE SEQUENCE</scope>
</reference>
<dbReference type="InterPro" id="IPR036291">
    <property type="entry name" value="NAD(P)-bd_dom_sf"/>
</dbReference>
<dbReference type="EMBL" id="UINC01009076">
    <property type="protein sequence ID" value="SVA40771.1"/>
    <property type="molecule type" value="Genomic_DNA"/>
</dbReference>
<evidence type="ECO:0008006" key="2">
    <source>
        <dbReference type="Google" id="ProtNLM"/>
    </source>
</evidence>
<dbReference type="SUPFAM" id="SSF51735">
    <property type="entry name" value="NAD(P)-binding Rossmann-fold domains"/>
    <property type="match status" value="1"/>
</dbReference>
<dbReference type="GO" id="GO:0016616">
    <property type="term" value="F:oxidoreductase activity, acting on the CH-OH group of donors, NAD or NADP as acceptor"/>
    <property type="evidence" value="ECO:0007669"/>
    <property type="project" value="TreeGrafter"/>
</dbReference>
<protein>
    <recommendedName>
        <fullName evidence="2">Short-chain dehydrogenase/reductase SDR</fullName>
    </recommendedName>
</protein>
<dbReference type="Pfam" id="PF00106">
    <property type="entry name" value="adh_short"/>
    <property type="match status" value="1"/>
</dbReference>
<dbReference type="PRINTS" id="PR00081">
    <property type="entry name" value="GDHRDH"/>
</dbReference>
<proteinExistence type="predicted"/>
<dbReference type="Gene3D" id="3.40.50.720">
    <property type="entry name" value="NAD(P)-binding Rossmann-like Domain"/>
    <property type="match status" value="1"/>
</dbReference>
<dbReference type="PANTHER" id="PTHR45458:SF1">
    <property type="entry name" value="SHORT CHAIN DEHYDROGENASE"/>
    <property type="match status" value="1"/>
</dbReference>
<dbReference type="CDD" id="cd05325">
    <property type="entry name" value="carb_red_sniffer_like_SDR_c"/>
    <property type="match status" value="1"/>
</dbReference>
<dbReference type="AlphaFoldDB" id="A0A381VL48"/>
<sequence length="279" mass="30618">MDATAPCKGIGRIRRRLVVLFSGCLLATMLSPATTQEPSANLTYIPTVLITGANRGLGLEFTRQYVDRGWRVIATARRPEAADDLIALAGEYPGLVIIEKLDVQDFKAIDALAEKYTDTPVDILLNNAGINGGARNQIFRKLRYEVYEDVLLTNTIAPLKMSEAFFDNLLASQQKKIVTVSSSEGSIGSAKQARLYFYRSSKAAVNMVMVNLALQFKRRGISVGIVNPGPTDTDFMAGLPKSMLRSPSDAVADMIRNIDGLNLETTGTFWQYDGTIMPW</sequence>